<gene>
    <name evidence="1" type="ORF">G5C51_31675</name>
</gene>
<name>A0A6G4U8C9_9ACTN</name>
<dbReference type="AlphaFoldDB" id="A0A6G4U8C9"/>
<comment type="caution">
    <text evidence="1">The sequence shown here is derived from an EMBL/GenBank/DDBJ whole genome shotgun (WGS) entry which is preliminary data.</text>
</comment>
<dbReference type="Proteomes" id="UP000481583">
    <property type="component" value="Unassembled WGS sequence"/>
</dbReference>
<dbReference type="RefSeq" id="WP_165242401.1">
    <property type="nucleotide sequence ID" value="NZ_JAAKZV010000205.1"/>
</dbReference>
<evidence type="ECO:0000313" key="2">
    <source>
        <dbReference type="Proteomes" id="UP000481583"/>
    </source>
</evidence>
<sequence>MPQPAYPSELLAAQRDWYATYAHLAAEPGPQTAALRRRLLQLSRQIAAHPYWRSPAGASPAARMQLKQAAWSLPR</sequence>
<organism evidence="1 2">
    <name type="scientific">Streptomyces coryli</name>
    <dbReference type="NCBI Taxonomy" id="1128680"/>
    <lineage>
        <taxon>Bacteria</taxon>
        <taxon>Bacillati</taxon>
        <taxon>Actinomycetota</taxon>
        <taxon>Actinomycetes</taxon>
        <taxon>Kitasatosporales</taxon>
        <taxon>Streptomycetaceae</taxon>
        <taxon>Streptomyces</taxon>
    </lineage>
</organism>
<protein>
    <submittedName>
        <fullName evidence="1">Uncharacterized protein</fullName>
    </submittedName>
</protein>
<reference evidence="1 2" key="1">
    <citation type="submission" date="2020-02" db="EMBL/GenBank/DDBJ databases">
        <title>Whole-genome analyses of novel actinobacteria.</title>
        <authorList>
            <person name="Sahin N."/>
        </authorList>
    </citation>
    <scope>NUCLEOTIDE SEQUENCE [LARGE SCALE GENOMIC DNA]</scope>
    <source>
        <strain evidence="1 2">A7024</strain>
    </source>
</reference>
<proteinExistence type="predicted"/>
<keyword evidence="2" id="KW-1185">Reference proteome</keyword>
<dbReference type="EMBL" id="JAAKZV010000205">
    <property type="protein sequence ID" value="NGN68444.1"/>
    <property type="molecule type" value="Genomic_DNA"/>
</dbReference>
<accession>A0A6G4U8C9</accession>
<evidence type="ECO:0000313" key="1">
    <source>
        <dbReference type="EMBL" id="NGN68444.1"/>
    </source>
</evidence>